<dbReference type="Proteomes" id="UP001174909">
    <property type="component" value="Unassembled WGS sequence"/>
</dbReference>
<protein>
    <recommendedName>
        <fullName evidence="1">DED domain-containing protein</fullName>
    </recommendedName>
</protein>
<evidence type="ECO:0000313" key="2">
    <source>
        <dbReference type="EMBL" id="CAI8021886.1"/>
    </source>
</evidence>
<dbReference type="PROSITE" id="PS50168">
    <property type="entry name" value="DED"/>
    <property type="match status" value="1"/>
</dbReference>
<comment type="caution">
    <text evidence="2">The sequence shown here is derived from an EMBL/GenBank/DDBJ whole genome shotgun (WGS) entry which is preliminary data.</text>
</comment>
<dbReference type="InterPro" id="IPR011029">
    <property type="entry name" value="DEATH-like_dom_sf"/>
</dbReference>
<dbReference type="SUPFAM" id="SSF47986">
    <property type="entry name" value="DEATH domain"/>
    <property type="match status" value="1"/>
</dbReference>
<feature type="domain" description="DED" evidence="1">
    <location>
        <begin position="21"/>
        <end position="95"/>
    </location>
</feature>
<dbReference type="CDD" id="cd00045">
    <property type="entry name" value="DED"/>
    <property type="match status" value="1"/>
</dbReference>
<dbReference type="SMART" id="SM00031">
    <property type="entry name" value="DED"/>
    <property type="match status" value="1"/>
</dbReference>
<dbReference type="InterPro" id="IPR001875">
    <property type="entry name" value="DED_dom"/>
</dbReference>
<organism evidence="2 3">
    <name type="scientific">Geodia barretti</name>
    <name type="common">Barrett's horny sponge</name>
    <dbReference type="NCBI Taxonomy" id="519541"/>
    <lineage>
        <taxon>Eukaryota</taxon>
        <taxon>Metazoa</taxon>
        <taxon>Porifera</taxon>
        <taxon>Demospongiae</taxon>
        <taxon>Heteroscleromorpha</taxon>
        <taxon>Tetractinellida</taxon>
        <taxon>Astrophorina</taxon>
        <taxon>Geodiidae</taxon>
        <taxon>Geodia</taxon>
    </lineage>
</organism>
<dbReference type="EMBL" id="CASHTH010001920">
    <property type="protein sequence ID" value="CAI8021886.1"/>
    <property type="molecule type" value="Genomic_DNA"/>
</dbReference>
<dbReference type="GO" id="GO:0042981">
    <property type="term" value="P:regulation of apoptotic process"/>
    <property type="evidence" value="ECO:0007669"/>
    <property type="project" value="InterPro"/>
</dbReference>
<evidence type="ECO:0000313" key="3">
    <source>
        <dbReference type="Proteomes" id="UP001174909"/>
    </source>
</evidence>
<dbReference type="Pfam" id="PF01335">
    <property type="entry name" value="DED"/>
    <property type="match status" value="1"/>
</dbReference>
<dbReference type="Gene3D" id="1.10.533.10">
    <property type="entry name" value="Death Domain, Fas"/>
    <property type="match status" value="1"/>
</dbReference>
<keyword evidence="3" id="KW-1185">Reference proteome</keyword>
<evidence type="ECO:0000259" key="1">
    <source>
        <dbReference type="PROSITE" id="PS50168"/>
    </source>
</evidence>
<reference evidence="2" key="1">
    <citation type="submission" date="2023-03" db="EMBL/GenBank/DDBJ databases">
        <authorList>
            <person name="Steffen K."/>
            <person name="Cardenas P."/>
        </authorList>
    </citation>
    <scope>NUCLEOTIDE SEQUENCE</scope>
</reference>
<name>A0AA35S488_GEOBA</name>
<gene>
    <name evidence="2" type="ORF">GBAR_LOCUS12894</name>
</gene>
<sequence length="179" mass="19527">MAEALSYSTATTSGYSGRRREFRKLLCDISEKLDDNVDVKKIKFISEITSENVRTGLDVLAVLEKQGVFSPSNTNPLAELLCDINRKDLADNVRAYHHDSAYRHSVSSDIIGEEALLVSSKPVSRASSLSLPRGTYSITQEAHPEACATMTHGSVAVTYRVVPVKNHKEAAGASSRSDK</sequence>
<accession>A0AA35S488</accession>
<dbReference type="AlphaFoldDB" id="A0AA35S488"/>
<proteinExistence type="predicted"/>